<dbReference type="PANTHER" id="PTHR42693:SF53">
    <property type="entry name" value="ENDO-4-O-SULFATASE"/>
    <property type="match status" value="1"/>
</dbReference>
<proteinExistence type="inferred from homology"/>
<keyword evidence="3" id="KW-0378">Hydrolase</keyword>
<reference evidence="6 7" key="1">
    <citation type="submission" date="2020-03" db="EMBL/GenBank/DDBJ databases">
        <title>Genomic Encyclopedia of Type Strains, Phase IV (KMG-IV): sequencing the most valuable type-strain genomes for metagenomic binning, comparative biology and taxonomic classification.</title>
        <authorList>
            <person name="Goeker M."/>
        </authorList>
    </citation>
    <scope>NUCLEOTIDE SEQUENCE [LARGE SCALE GENOMIC DNA]</scope>
    <source>
        <strain evidence="6 7">DSM 101599</strain>
    </source>
</reference>
<evidence type="ECO:0000259" key="5">
    <source>
        <dbReference type="Pfam" id="PF00884"/>
    </source>
</evidence>
<keyword evidence="2" id="KW-0479">Metal-binding</keyword>
<evidence type="ECO:0000256" key="3">
    <source>
        <dbReference type="ARBA" id="ARBA00022801"/>
    </source>
</evidence>
<evidence type="ECO:0000256" key="1">
    <source>
        <dbReference type="ARBA" id="ARBA00008779"/>
    </source>
</evidence>
<keyword evidence="7" id="KW-1185">Reference proteome</keyword>
<dbReference type="InterPro" id="IPR050738">
    <property type="entry name" value="Sulfatase"/>
</dbReference>
<dbReference type="PROSITE" id="PS00149">
    <property type="entry name" value="SULFATASE_2"/>
    <property type="match status" value="1"/>
</dbReference>
<protein>
    <submittedName>
        <fullName evidence="6">Arylsulfatase A-like enzyme</fullName>
    </submittedName>
</protein>
<name>A0ABX0UCN0_9FLAO</name>
<comment type="caution">
    <text evidence="6">The sequence shown here is derived from an EMBL/GenBank/DDBJ whole genome shotgun (WGS) entry which is preliminary data.</text>
</comment>
<dbReference type="InterPro" id="IPR024607">
    <property type="entry name" value="Sulfatase_CS"/>
</dbReference>
<evidence type="ECO:0000313" key="7">
    <source>
        <dbReference type="Proteomes" id="UP000745859"/>
    </source>
</evidence>
<comment type="similarity">
    <text evidence="1">Belongs to the sulfatase family.</text>
</comment>
<evidence type="ECO:0000256" key="2">
    <source>
        <dbReference type="ARBA" id="ARBA00022723"/>
    </source>
</evidence>
<dbReference type="Proteomes" id="UP000745859">
    <property type="component" value="Unassembled WGS sequence"/>
</dbReference>
<gene>
    <name evidence="6" type="ORF">FHR24_002981</name>
</gene>
<dbReference type="SUPFAM" id="SSF53649">
    <property type="entry name" value="Alkaline phosphatase-like"/>
    <property type="match status" value="1"/>
</dbReference>
<accession>A0ABX0UCN0</accession>
<evidence type="ECO:0000256" key="4">
    <source>
        <dbReference type="ARBA" id="ARBA00022837"/>
    </source>
</evidence>
<dbReference type="Pfam" id="PF00884">
    <property type="entry name" value="Sulfatase"/>
    <property type="match status" value="1"/>
</dbReference>
<feature type="domain" description="Sulfatase N-terminal" evidence="5">
    <location>
        <begin position="29"/>
        <end position="351"/>
    </location>
</feature>
<dbReference type="InterPro" id="IPR000917">
    <property type="entry name" value="Sulfatase_N"/>
</dbReference>
<dbReference type="Gene3D" id="3.40.720.10">
    <property type="entry name" value="Alkaline Phosphatase, subunit A"/>
    <property type="match status" value="1"/>
</dbReference>
<evidence type="ECO:0000313" key="6">
    <source>
        <dbReference type="EMBL" id="NIJ46493.1"/>
    </source>
</evidence>
<dbReference type="PANTHER" id="PTHR42693">
    <property type="entry name" value="ARYLSULFATASE FAMILY MEMBER"/>
    <property type="match status" value="1"/>
</dbReference>
<sequence length="480" mass="53975">MHIFFKVIVLSLTVLTTVNSQKREVKKQPNIIVIMADDMGYADTGFTGSKNIKTPHLDKMASAGVVFSQGYVTHAFCGPSRAGLLSGRYQHRFGFDHNPAYDPNNPYLGISTKEILFPARMQKVGYTTGIIGKWHLGAAYPFNPMNRGFNYFYGFLGGGHDYYKVDVSRPFKENYLHGLIRNKRPADFKGYLTTALSNDAVDFVKENKEKPFFLYLSYNAPHQPLQAPKEDIERYAHIKDKKRRVYAAMVDVMDQGIGKVIKALEDNEIAENTLVFFLSDNGGPIPSKRLPKRGNGSSNAPFRGGKTDYFDGGVHVPFIAYWPSVLKGGQVYDKPVISIDISKTAVELAGADASEGNGMEGENLIPLLTGKKKEAPHNALFWKFRNNWAVLSDGYKHIKNSPLKEAGLFNLKKDAGEQNNIVSKNKKVAESLRSKWQAWDKQNMGHRIGSYAEFERKREQFFEESLPEGAKKSDYFVPKK</sequence>
<organism evidence="6 7">
    <name type="scientific">Wenyingzhuangia heitensis</name>
    <dbReference type="NCBI Taxonomy" id="1487859"/>
    <lineage>
        <taxon>Bacteria</taxon>
        <taxon>Pseudomonadati</taxon>
        <taxon>Bacteroidota</taxon>
        <taxon>Flavobacteriia</taxon>
        <taxon>Flavobacteriales</taxon>
        <taxon>Flavobacteriaceae</taxon>
        <taxon>Wenyingzhuangia</taxon>
    </lineage>
</organism>
<dbReference type="InterPro" id="IPR017850">
    <property type="entry name" value="Alkaline_phosphatase_core_sf"/>
</dbReference>
<keyword evidence="4" id="KW-0106">Calcium</keyword>
<dbReference type="Gene3D" id="3.30.1120.10">
    <property type="match status" value="1"/>
</dbReference>
<dbReference type="EMBL" id="JAASQL010000007">
    <property type="protein sequence ID" value="NIJ46493.1"/>
    <property type="molecule type" value="Genomic_DNA"/>
</dbReference>
<dbReference type="RefSeq" id="WP_167190720.1">
    <property type="nucleotide sequence ID" value="NZ_JAASQL010000007.1"/>
</dbReference>